<sequence length="481" mass="52370">IKENPAPKIARSKPKLLIPGATDFELMKAKSIPPPGAYDPKVLPSGSGLWDDVKVSMGKGSKTTYLDEEQAAKRSAPGPGAYEVATKTSSLQLDRGTKIVRDYVKNGREPSFIPPPEDSPGPAGYSVDRFHRQERLRRLGTLHATLLVLLDLVLSVLGDPVEIESSVTDAPLRLPPIGFTAPDATAVSIEPVASHLLIKVVSLVVMLLTLSQLSLLAWSSAQLFLEEVSSGKRLYLHHEARMRQHVLPDIRAQMRHSLEEASRIPKVVRPAIHQGFQTAMALNGALDGERSMVGHADIKEIARDVMGDAGKALYHFDKFQAMTEKLRDEMKPMDHDLKVNSMANLWLMPVCDDDEISDTADVGNFLSKETLHLPSGVAEKDRASTGAFILSGSAPDAISSLSKGGGQAGRSGKGDVDGAMGRKKPSQPWTMSYCSIEFLGDSIAPPTALRHYPSLVRRHHHRLGLRVPEIPPGTAERTQLW</sequence>
<dbReference type="InterPro" id="IPR010736">
    <property type="entry name" value="SHIPPO-rpt"/>
</dbReference>
<feature type="region of interest" description="Disordered" evidence="1">
    <location>
        <begin position="399"/>
        <end position="427"/>
    </location>
</feature>
<comment type="caution">
    <text evidence="2">The sequence shown here is derived from an EMBL/GenBank/DDBJ whole genome shotgun (WGS) entry which is preliminary data.</text>
</comment>
<accession>A0A7J6PUR7</accession>
<proteinExistence type="predicted"/>
<name>A0A7J6PUR7_PEROL</name>
<dbReference type="Pfam" id="PF07004">
    <property type="entry name" value="SHIPPO-rpt"/>
    <property type="match status" value="1"/>
</dbReference>
<dbReference type="AlphaFoldDB" id="A0A7J6PUR7"/>
<feature type="non-terminal residue" evidence="2">
    <location>
        <position position="481"/>
    </location>
</feature>
<evidence type="ECO:0000256" key="1">
    <source>
        <dbReference type="SAM" id="MobiDB-lite"/>
    </source>
</evidence>
<dbReference type="EMBL" id="JABANM010034266">
    <property type="protein sequence ID" value="KAF4699914.1"/>
    <property type="molecule type" value="Genomic_DNA"/>
</dbReference>
<gene>
    <name evidence="2" type="ORF">FOZ62_018796</name>
</gene>
<evidence type="ECO:0000313" key="3">
    <source>
        <dbReference type="Proteomes" id="UP000574390"/>
    </source>
</evidence>
<dbReference type="Proteomes" id="UP000574390">
    <property type="component" value="Unassembled WGS sequence"/>
</dbReference>
<feature type="non-terminal residue" evidence="2">
    <location>
        <position position="1"/>
    </location>
</feature>
<reference evidence="2 3" key="1">
    <citation type="submission" date="2020-04" db="EMBL/GenBank/DDBJ databases">
        <title>Perkinsus olseni comparative genomics.</title>
        <authorList>
            <person name="Bogema D.R."/>
        </authorList>
    </citation>
    <scope>NUCLEOTIDE SEQUENCE [LARGE SCALE GENOMIC DNA]</scope>
    <source>
        <strain evidence="2">ATCC PRA-205</strain>
    </source>
</reference>
<protein>
    <submittedName>
        <fullName evidence="2">Uncharacterized protein</fullName>
    </submittedName>
</protein>
<evidence type="ECO:0000313" key="2">
    <source>
        <dbReference type="EMBL" id="KAF4699914.1"/>
    </source>
</evidence>
<organism evidence="2 3">
    <name type="scientific">Perkinsus olseni</name>
    <name type="common">Perkinsus atlanticus</name>
    <dbReference type="NCBI Taxonomy" id="32597"/>
    <lineage>
        <taxon>Eukaryota</taxon>
        <taxon>Sar</taxon>
        <taxon>Alveolata</taxon>
        <taxon>Perkinsozoa</taxon>
        <taxon>Perkinsea</taxon>
        <taxon>Perkinsida</taxon>
        <taxon>Perkinsidae</taxon>
        <taxon>Perkinsus</taxon>
    </lineage>
</organism>